<protein>
    <submittedName>
        <fullName evidence="2">Uncharacterized protein</fullName>
    </submittedName>
</protein>
<feature type="region of interest" description="Disordered" evidence="1">
    <location>
        <begin position="287"/>
        <end position="307"/>
    </location>
</feature>
<organism evidence="2 3">
    <name type="scientific">Lophiostoma macrostomum CBS 122681</name>
    <dbReference type="NCBI Taxonomy" id="1314788"/>
    <lineage>
        <taxon>Eukaryota</taxon>
        <taxon>Fungi</taxon>
        <taxon>Dikarya</taxon>
        <taxon>Ascomycota</taxon>
        <taxon>Pezizomycotina</taxon>
        <taxon>Dothideomycetes</taxon>
        <taxon>Pleosporomycetidae</taxon>
        <taxon>Pleosporales</taxon>
        <taxon>Lophiostomataceae</taxon>
        <taxon>Lophiostoma</taxon>
    </lineage>
</organism>
<accession>A0A6A6SPC6</accession>
<feature type="region of interest" description="Disordered" evidence="1">
    <location>
        <begin position="1"/>
        <end position="23"/>
    </location>
</feature>
<feature type="compositionally biased region" description="Polar residues" evidence="1">
    <location>
        <begin position="162"/>
        <end position="179"/>
    </location>
</feature>
<feature type="compositionally biased region" description="Low complexity" evidence="1">
    <location>
        <begin position="195"/>
        <end position="204"/>
    </location>
</feature>
<feature type="region of interest" description="Disordered" evidence="1">
    <location>
        <begin position="43"/>
        <end position="68"/>
    </location>
</feature>
<keyword evidence="3" id="KW-1185">Reference proteome</keyword>
<sequence>MQCPATLSSIDESQVDDQDPFQPGNAFKHCRAWLRAPPIHQTNLIPRNDGASYETSAPPGGADDARSKTPFRRKVQDLQSTSPSIGVANVGIRRSDRSSILLSSPARMGHSSRMRDIFENASLGHTRAFCDDTISYPRLPNISRAYSRAPSHRSNHHLPLEDTSTSASGFMSAQVSGPPQSEHRQSQVQRLLKYSPSGSSGSCSTVATEEVEQASSLAYDTAQTHITEWLSTIAPNLSLDQHMSSPPATYPVHPMNKDHTICRNSGDDEYVHTPRLLRSDDQGCGLSGIGKRGDHRENSASPLSPSVCIERGPCRRQHL</sequence>
<dbReference type="OrthoDB" id="3801515at2759"/>
<dbReference type="Proteomes" id="UP000799324">
    <property type="component" value="Unassembled WGS sequence"/>
</dbReference>
<feature type="region of interest" description="Disordered" evidence="1">
    <location>
        <begin position="147"/>
        <end position="207"/>
    </location>
</feature>
<name>A0A6A6SPC6_9PLEO</name>
<feature type="compositionally biased region" description="Polar residues" evidence="1">
    <location>
        <begin position="1"/>
        <end position="12"/>
    </location>
</feature>
<proteinExistence type="predicted"/>
<gene>
    <name evidence="2" type="ORF">K491DRAFT_248038</name>
</gene>
<evidence type="ECO:0000313" key="3">
    <source>
        <dbReference type="Proteomes" id="UP000799324"/>
    </source>
</evidence>
<reference evidence="2" key="1">
    <citation type="journal article" date="2020" name="Stud. Mycol.">
        <title>101 Dothideomycetes genomes: a test case for predicting lifestyles and emergence of pathogens.</title>
        <authorList>
            <person name="Haridas S."/>
            <person name="Albert R."/>
            <person name="Binder M."/>
            <person name="Bloem J."/>
            <person name="Labutti K."/>
            <person name="Salamov A."/>
            <person name="Andreopoulos B."/>
            <person name="Baker S."/>
            <person name="Barry K."/>
            <person name="Bills G."/>
            <person name="Bluhm B."/>
            <person name="Cannon C."/>
            <person name="Castanera R."/>
            <person name="Culley D."/>
            <person name="Daum C."/>
            <person name="Ezra D."/>
            <person name="Gonzalez J."/>
            <person name="Henrissat B."/>
            <person name="Kuo A."/>
            <person name="Liang C."/>
            <person name="Lipzen A."/>
            <person name="Lutzoni F."/>
            <person name="Magnuson J."/>
            <person name="Mondo S."/>
            <person name="Nolan M."/>
            <person name="Ohm R."/>
            <person name="Pangilinan J."/>
            <person name="Park H.-J."/>
            <person name="Ramirez L."/>
            <person name="Alfaro M."/>
            <person name="Sun H."/>
            <person name="Tritt A."/>
            <person name="Yoshinaga Y."/>
            <person name="Zwiers L.-H."/>
            <person name="Turgeon B."/>
            <person name="Goodwin S."/>
            <person name="Spatafora J."/>
            <person name="Crous P."/>
            <person name="Grigoriev I."/>
        </authorList>
    </citation>
    <scope>NUCLEOTIDE SEQUENCE</scope>
    <source>
        <strain evidence="2">CBS 122681</strain>
    </source>
</reference>
<evidence type="ECO:0000256" key="1">
    <source>
        <dbReference type="SAM" id="MobiDB-lite"/>
    </source>
</evidence>
<evidence type="ECO:0000313" key="2">
    <source>
        <dbReference type="EMBL" id="KAF2648463.1"/>
    </source>
</evidence>
<dbReference type="EMBL" id="MU004537">
    <property type="protein sequence ID" value="KAF2648463.1"/>
    <property type="molecule type" value="Genomic_DNA"/>
</dbReference>
<dbReference type="AlphaFoldDB" id="A0A6A6SPC6"/>